<dbReference type="STRING" id="504798.SAMN05421871_103112"/>
<dbReference type="RefSeq" id="WP_091369878.1">
    <property type="nucleotide sequence ID" value="NZ_FNDV01000003.1"/>
</dbReference>
<protein>
    <submittedName>
        <fullName evidence="3">N-hydroxyarylamine O-acetyltransferase</fullName>
    </submittedName>
</protein>
<dbReference type="OrthoDB" id="7181050at2"/>
<name>A0A1H0GDW6_9PSEU</name>
<dbReference type="GO" id="GO:0016407">
    <property type="term" value="F:acetyltransferase activity"/>
    <property type="evidence" value="ECO:0007669"/>
    <property type="project" value="InterPro"/>
</dbReference>
<comment type="similarity">
    <text evidence="1 2">Belongs to the arylamine N-acetyltransferase family.</text>
</comment>
<dbReference type="Proteomes" id="UP000199651">
    <property type="component" value="Unassembled WGS sequence"/>
</dbReference>
<evidence type="ECO:0000313" key="4">
    <source>
        <dbReference type="Proteomes" id="UP000199651"/>
    </source>
</evidence>
<proteinExistence type="inferred from homology"/>
<dbReference type="PRINTS" id="PR01543">
    <property type="entry name" value="ANATRNSFRASE"/>
</dbReference>
<dbReference type="InterPro" id="IPR001447">
    <property type="entry name" value="Arylamine_N-AcTrfase"/>
</dbReference>
<sequence length="272" mass="29825">MTTLSPTPDWGSEDLDLDSYLARIDHPRVEPSLDALRSLHIAHVRAIPFENIGVLLGGPPDLSVKAVAAKLVDRARGGYCFEHAPLFAAAAEQLGFTVRRRLGRVGPQRSGPRTHALLIVTVDGADHLVDVGFGASIWQPMPLVDGAEIDQAGWPHQLRKTDLGWSLWRLTKDGWEPEHEFEDIPQLAVDFEVGNHYAATGPRSPFPGKLIVKRLSEGVSRRLVGNELSVEYPDGRTETTTIGYDQLGEVLPGLDIDLTPDELDALRGRLEA</sequence>
<dbReference type="InterPro" id="IPR038765">
    <property type="entry name" value="Papain-like_cys_pep_sf"/>
</dbReference>
<dbReference type="AlphaFoldDB" id="A0A1H0GDW6"/>
<dbReference type="Pfam" id="PF00797">
    <property type="entry name" value="Acetyltransf_2"/>
    <property type="match status" value="1"/>
</dbReference>
<dbReference type="SUPFAM" id="SSF54001">
    <property type="entry name" value="Cysteine proteinases"/>
    <property type="match status" value="1"/>
</dbReference>
<dbReference type="PANTHER" id="PTHR11786">
    <property type="entry name" value="N-HYDROXYARYLAMINE O-ACETYLTRANSFERASE"/>
    <property type="match status" value="1"/>
</dbReference>
<gene>
    <name evidence="3" type="ORF">SAMN05192558_101759</name>
</gene>
<dbReference type="PANTHER" id="PTHR11786:SF0">
    <property type="entry name" value="ARYLAMINE N-ACETYLTRANSFERASE 4-RELATED"/>
    <property type="match status" value="1"/>
</dbReference>
<evidence type="ECO:0000256" key="1">
    <source>
        <dbReference type="ARBA" id="ARBA00006547"/>
    </source>
</evidence>
<dbReference type="Gene3D" id="3.30.2140.10">
    <property type="entry name" value="Arylamine N-acetyltransferase"/>
    <property type="match status" value="1"/>
</dbReference>
<organism evidence="3 4">
    <name type="scientific">Actinokineospora alba</name>
    <dbReference type="NCBI Taxonomy" id="504798"/>
    <lineage>
        <taxon>Bacteria</taxon>
        <taxon>Bacillati</taxon>
        <taxon>Actinomycetota</taxon>
        <taxon>Actinomycetes</taxon>
        <taxon>Pseudonocardiales</taxon>
        <taxon>Pseudonocardiaceae</taxon>
        <taxon>Actinokineospora</taxon>
    </lineage>
</organism>
<dbReference type="Gene3D" id="2.40.128.150">
    <property type="entry name" value="Cysteine proteinases"/>
    <property type="match status" value="1"/>
</dbReference>
<evidence type="ECO:0000256" key="2">
    <source>
        <dbReference type="RuleBase" id="RU003452"/>
    </source>
</evidence>
<evidence type="ECO:0000313" key="3">
    <source>
        <dbReference type="EMBL" id="SDO05048.1"/>
    </source>
</evidence>
<dbReference type="EMBL" id="FNJB01000001">
    <property type="protein sequence ID" value="SDO05048.1"/>
    <property type="molecule type" value="Genomic_DNA"/>
</dbReference>
<accession>A0A1H0GDW6</accession>
<reference evidence="4" key="1">
    <citation type="submission" date="2016-10" db="EMBL/GenBank/DDBJ databases">
        <authorList>
            <person name="Varghese N."/>
            <person name="Submissions S."/>
        </authorList>
    </citation>
    <scope>NUCLEOTIDE SEQUENCE [LARGE SCALE GENOMIC DNA]</scope>
    <source>
        <strain evidence="4">IBRC-M 10655</strain>
    </source>
</reference>
<keyword evidence="3" id="KW-0808">Transferase</keyword>
<keyword evidence="4" id="KW-1185">Reference proteome</keyword>